<dbReference type="InterPro" id="IPR006626">
    <property type="entry name" value="PbH1"/>
</dbReference>
<keyword evidence="3" id="KW-1185">Reference proteome</keyword>
<accession>A0A432VR44</accession>
<dbReference type="AlphaFoldDB" id="A0A432VR44"/>
<dbReference type="SUPFAM" id="SSF51126">
    <property type="entry name" value="Pectin lyase-like"/>
    <property type="match status" value="1"/>
</dbReference>
<evidence type="ECO:0000256" key="1">
    <source>
        <dbReference type="SAM" id="MobiDB-lite"/>
    </source>
</evidence>
<sequence length="904" mass="95830">MRLNRFFQLSALAAAIALTGCGGGDINININETAPPTSGGNPGGGNTGGGNPPPTNACPDWASAGEALTGYSQPVCEITGTFTEDRTLTNDILWALDGRVAVGNDKADSATLTIEPGTYLFGKSGADFLVVRRGSQIEANGAANAPIVMTSLQSMLGLSDHTSIGEWGGLVLLGQAPVNGCDQANLENCSIEAEGDAGPYGGNLEDDSSGTLRYVQVRHAGYEVLPDNELNGITFGGVGRGTTVEYIQVHNNLDDGIEFFGGTVDVKYVVLTGNQDDSLDWDAGWNGRMQHVLVQHSPTNQKANRGIEADNSSSNFSATPMSRPVIANMTILGNGYDADDDSEGVLLRRGTSAELYNFVITGDPAMGECFELNDQETVNNATGGDLRFENSIISCTEPFRNTTDESGAVTFDAEQWFLAQEGNMLVDPLLGGYMPSAVSPALGAGRNVANDIDPWFDDVDYIGAFDGENDWTIGWTYSLHNDAGSELAFCPENTVEVTSVTDKINCQISGSITEDMYLPVGADYVLNGLVRVGNDNADSATLFIAPGVKLFGQSGADFLVIARGSKIMAEGRPNAPIVFTSLQDAIGSEGEKAQWGGVVLLGNAPSNKCDAANLGDCAIEAEGDAGPYGGADPEDNSGKLKFVQVRYAGYEVLPDNELNGITFAGIGKPTQVEFIQVHENLDDGIEFFGGNVDARFVVITGAGDDSLDYADGWNGRIQFMLTKHNGEGNRGIEGDNQSGNFGASPRTNPTVANMTIIGNDYTSADKDSEGVLIRAGATSQLHNFLITGPAEMGECLEFNSAESEQLAANGTTVMTHSVIACPEPFKGSVSATETTEAWFLKQENNSVAASMLDVIDGYYTIDTTEAKAMSEVDADFFMDVPFVGAVHRDFDWTRGWVHSLQNFQ</sequence>
<evidence type="ECO:0000313" key="3">
    <source>
        <dbReference type="Proteomes" id="UP000288395"/>
    </source>
</evidence>
<evidence type="ECO:0000313" key="2">
    <source>
        <dbReference type="EMBL" id="RUO18740.1"/>
    </source>
</evidence>
<dbReference type="InterPro" id="IPR011050">
    <property type="entry name" value="Pectin_lyase_fold/virulence"/>
</dbReference>
<feature type="compositionally biased region" description="Gly residues" evidence="1">
    <location>
        <begin position="40"/>
        <end position="50"/>
    </location>
</feature>
<comment type="caution">
    <text evidence="2">The sequence shown here is derived from an EMBL/GenBank/DDBJ whole genome shotgun (WGS) entry which is preliminary data.</text>
</comment>
<feature type="region of interest" description="Disordered" evidence="1">
    <location>
        <begin position="32"/>
        <end position="59"/>
    </location>
</feature>
<dbReference type="InterPro" id="IPR012334">
    <property type="entry name" value="Pectin_lyas_fold"/>
</dbReference>
<dbReference type="Proteomes" id="UP000288395">
    <property type="component" value="Unassembled WGS sequence"/>
</dbReference>
<dbReference type="RefSeq" id="WP_126768199.1">
    <property type="nucleotide sequence ID" value="NZ_PIPJ01000010.1"/>
</dbReference>
<dbReference type="Gene3D" id="2.160.20.10">
    <property type="entry name" value="Single-stranded right-handed beta-helix, Pectin lyase-like"/>
    <property type="match status" value="1"/>
</dbReference>
<dbReference type="EMBL" id="PIPJ01000010">
    <property type="protein sequence ID" value="RUO18740.1"/>
    <property type="molecule type" value="Genomic_DNA"/>
</dbReference>
<proteinExistence type="predicted"/>
<dbReference type="SMART" id="SM00710">
    <property type="entry name" value="PbH1"/>
    <property type="match status" value="5"/>
</dbReference>
<evidence type="ECO:0008006" key="4">
    <source>
        <dbReference type="Google" id="ProtNLM"/>
    </source>
</evidence>
<dbReference type="PROSITE" id="PS51257">
    <property type="entry name" value="PROKAR_LIPOPROTEIN"/>
    <property type="match status" value="1"/>
</dbReference>
<dbReference type="PANTHER" id="PTHR41339">
    <property type="entry name" value="LIPL48"/>
    <property type="match status" value="1"/>
</dbReference>
<dbReference type="OrthoDB" id="237393at2"/>
<gene>
    <name evidence="2" type="ORF">CWE08_10950</name>
</gene>
<name>A0A432VR44_9GAMM</name>
<organism evidence="2 3">
    <name type="scientific">Aliidiomarina iranensis</name>
    <dbReference type="NCBI Taxonomy" id="1434071"/>
    <lineage>
        <taxon>Bacteria</taxon>
        <taxon>Pseudomonadati</taxon>
        <taxon>Pseudomonadota</taxon>
        <taxon>Gammaproteobacteria</taxon>
        <taxon>Alteromonadales</taxon>
        <taxon>Idiomarinaceae</taxon>
        <taxon>Aliidiomarina</taxon>
    </lineage>
</organism>
<reference evidence="3" key="1">
    <citation type="journal article" date="2018" name="Front. Microbiol.">
        <title>Genome-Based Analysis Reveals the Taxonomy and Diversity of the Family Idiomarinaceae.</title>
        <authorList>
            <person name="Liu Y."/>
            <person name="Lai Q."/>
            <person name="Shao Z."/>
        </authorList>
    </citation>
    <scope>NUCLEOTIDE SEQUENCE [LARGE SCALE GENOMIC DNA]</scope>
    <source>
        <strain evidence="3">GBPy7</strain>
    </source>
</reference>
<protein>
    <recommendedName>
        <fullName evidence="4">Lipoprotein</fullName>
    </recommendedName>
</protein>
<dbReference type="PANTHER" id="PTHR41339:SF1">
    <property type="entry name" value="SECRETED PROTEIN"/>
    <property type="match status" value="1"/>
</dbReference>